<dbReference type="InterPro" id="IPR001680">
    <property type="entry name" value="WD40_rpt"/>
</dbReference>
<dbReference type="InterPro" id="IPR015943">
    <property type="entry name" value="WD40/YVTN_repeat-like_dom_sf"/>
</dbReference>
<dbReference type="AlphaFoldDB" id="A0A5M3N3U6"/>
<keyword evidence="1" id="KW-0853">WD repeat</keyword>
<dbReference type="Gene3D" id="2.130.10.10">
    <property type="entry name" value="YVTN repeat-like/Quinoprotein amine dehydrogenase"/>
    <property type="match status" value="1"/>
</dbReference>
<dbReference type="OrthoDB" id="2678060at2759"/>
<dbReference type="KEGG" id="cput:CONPUDRAFT_148164"/>
<keyword evidence="3" id="KW-1185">Reference proteome</keyword>
<evidence type="ECO:0000313" key="2">
    <source>
        <dbReference type="EMBL" id="EIW86043.1"/>
    </source>
</evidence>
<gene>
    <name evidence="2" type="ORF">CONPUDRAFT_148164</name>
</gene>
<dbReference type="PROSITE" id="PS50294">
    <property type="entry name" value="WD_REPEATS_REGION"/>
    <property type="match status" value="1"/>
</dbReference>
<dbReference type="Proteomes" id="UP000053558">
    <property type="component" value="Unassembled WGS sequence"/>
</dbReference>
<dbReference type="SMART" id="SM00320">
    <property type="entry name" value="WD40"/>
    <property type="match status" value="2"/>
</dbReference>
<dbReference type="GeneID" id="19202460"/>
<evidence type="ECO:0000313" key="3">
    <source>
        <dbReference type="Proteomes" id="UP000053558"/>
    </source>
</evidence>
<dbReference type="EMBL" id="JH711573">
    <property type="protein sequence ID" value="EIW86043.1"/>
    <property type="molecule type" value="Genomic_DNA"/>
</dbReference>
<sequence length="174" mass="18963">MPQVAYLRSSKLAGAHASVITCLCLSPNGLFLAVGSLEGKVSVWSTKTGRLFFVVEGPVPVLSLVWKPSSEYEFFIGQSNGTLVHVHIRKHEIYATGFSAHSDVPIESLAINECYLATGGCNEVHVWRVDEHLIISPLSQLHKSPAIKLNAQRPVLISGLHWIKSSHSSNVLVV</sequence>
<evidence type="ECO:0000256" key="1">
    <source>
        <dbReference type="PROSITE-ProRule" id="PRU00221"/>
    </source>
</evidence>
<feature type="repeat" description="WD" evidence="1">
    <location>
        <begin position="13"/>
        <end position="54"/>
    </location>
</feature>
<dbReference type="OMA" id="SEVAVWE"/>
<name>A0A5M3N3U6_CONPW</name>
<comment type="caution">
    <text evidence="2">The sequence shown here is derived from an EMBL/GenBank/DDBJ whole genome shotgun (WGS) entry which is preliminary data.</text>
</comment>
<dbReference type="InterPro" id="IPR036322">
    <property type="entry name" value="WD40_repeat_dom_sf"/>
</dbReference>
<accession>A0A5M3N3U6</accession>
<dbReference type="SUPFAM" id="SSF50978">
    <property type="entry name" value="WD40 repeat-like"/>
    <property type="match status" value="1"/>
</dbReference>
<reference evidence="3" key="1">
    <citation type="journal article" date="2012" name="Science">
        <title>The Paleozoic origin of enzymatic lignin decomposition reconstructed from 31 fungal genomes.</title>
        <authorList>
            <person name="Floudas D."/>
            <person name="Binder M."/>
            <person name="Riley R."/>
            <person name="Barry K."/>
            <person name="Blanchette R.A."/>
            <person name="Henrissat B."/>
            <person name="Martinez A.T."/>
            <person name="Otillar R."/>
            <person name="Spatafora J.W."/>
            <person name="Yadav J.S."/>
            <person name="Aerts A."/>
            <person name="Benoit I."/>
            <person name="Boyd A."/>
            <person name="Carlson A."/>
            <person name="Copeland A."/>
            <person name="Coutinho P.M."/>
            <person name="de Vries R.P."/>
            <person name="Ferreira P."/>
            <person name="Findley K."/>
            <person name="Foster B."/>
            <person name="Gaskell J."/>
            <person name="Glotzer D."/>
            <person name="Gorecki P."/>
            <person name="Heitman J."/>
            <person name="Hesse C."/>
            <person name="Hori C."/>
            <person name="Igarashi K."/>
            <person name="Jurgens J.A."/>
            <person name="Kallen N."/>
            <person name="Kersten P."/>
            <person name="Kohler A."/>
            <person name="Kuees U."/>
            <person name="Kumar T.K.A."/>
            <person name="Kuo A."/>
            <person name="LaButti K."/>
            <person name="Larrondo L.F."/>
            <person name="Lindquist E."/>
            <person name="Ling A."/>
            <person name="Lombard V."/>
            <person name="Lucas S."/>
            <person name="Lundell T."/>
            <person name="Martin R."/>
            <person name="McLaughlin D.J."/>
            <person name="Morgenstern I."/>
            <person name="Morin E."/>
            <person name="Murat C."/>
            <person name="Nagy L.G."/>
            <person name="Nolan M."/>
            <person name="Ohm R.A."/>
            <person name="Patyshakuliyeva A."/>
            <person name="Rokas A."/>
            <person name="Ruiz-Duenas F.J."/>
            <person name="Sabat G."/>
            <person name="Salamov A."/>
            <person name="Samejima M."/>
            <person name="Schmutz J."/>
            <person name="Slot J.C."/>
            <person name="St John F."/>
            <person name="Stenlid J."/>
            <person name="Sun H."/>
            <person name="Sun S."/>
            <person name="Syed K."/>
            <person name="Tsang A."/>
            <person name="Wiebenga A."/>
            <person name="Young D."/>
            <person name="Pisabarro A."/>
            <person name="Eastwood D.C."/>
            <person name="Martin F."/>
            <person name="Cullen D."/>
            <person name="Grigoriev I.V."/>
            <person name="Hibbett D.S."/>
        </authorList>
    </citation>
    <scope>NUCLEOTIDE SEQUENCE [LARGE SCALE GENOMIC DNA]</scope>
    <source>
        <strain evidence="3">RWD-64-598 SS2</strain>
    </source>
</reference>
<protein>
    <submittedName>
        <fullName evidence="2">Uncharacterized protein</fullName>
    </submittedName>
</protein>
<dbReference type="PROSITE" id="PS50082">
    <property type="entry name" value="WD_REPEATS_2"/>
    <property type="match status" value="1"/>
</dbReference>
<organism evidence="2 3">
    <name type="scientific">Coniophora puteana (strain RWD-64-598)</name>
    <name type="common">Brown rot fungus</name>
    <dbReference type="NCBI Taxonomy" id="741705"/>
    <lineage>
        <taxon>Eukaryota</taxon>
        <taxon>Fungi</taxon>
        <taxon>Dikarya</taxon>
        <taxon>Basidiomycota</taxon>
        <taxon>Agaricomycotina</taxon>
        <taxon>Agaricomycetes</taxon>
        <taxon>Agaricomycetidae</taxon>
        <taxon>Boletales</taxon>
        <taxon>Coniophorineae</taxon>
        <taxon>Coniophoraceae</taxon>
        <taxon>Coniophora</taxon>
    </lineage>
</organism>
<dbReference type="Pfam" id="PF00400">
    <property type="entry name" value="WD40"/>
    <property type="match status" value="1"/>
</dbReference>
<dbReference type="RefSeq" id="XP_007762995.1">
    <property type="nucleotide sequence ID" value="XM_007764805.1"/>
</dbReference>
<proteinExistence type="predicted"/>